<feature type="region of interest" description="Disordered" evidence="2">
    <location>
        <begin position="388"/>
        <end position="410"/>
    </location>
</feature>
<protein>
    <submittedName>
        <fullName evidence="3">Myosin class II heavy chain</fullName>
    </submittedName>
</protein>
<dbReference type="EMBL" id="KZ155826">
    <property type="protein sequence ID" value="OUS43759.1"/>
    <property type="molecule type" value="Genomic_DNA"/>
</dbReference>
<keyword evidence="1" id="KW-0175">Coiled coil</keyword>
<feature type="compositionally biased region" description="Low complexity" evidence="2">
    <location>
        <begin position="396"/>
        <end position="408"/>
    </location>
</feature>
<dbReference type="Proteomes" id="UP000195557">
    <property type="component" value="Unassembled WGS sequence"/>
</dbReference>
<evidence type="ECO:0000256" key="2">
    <source>
        <dbReference type="SAM" id="MobiDB-lite"/>
    </source>
</evidence>
<organism evidence="3">
    <name type="scientific">Ostreococcus tauri</name>
    <name type="common">Marine green alga</name>
    <dbReference type="NCBI Taxonomy" id="70448"/>
    <lineage>
        <taxon>Eukaryota</taxon>
        <taxon>Viridiplantae</taxon>
        <taxon>Chlorophyta</taxon>
        <taxon>Mamiellophyceae</taxon>
        <taxon>Mamiellales</taxon>
        <taxon>Bathycoccaceae</taxon>
        <taxon>Ostreococcus</taxon>
    </lineage>
</organism>
<reference evidence="3" key="1">
    <citation type="submission" date="2017-04" db="EMBL/GenBank/DDBJ databases">
        <title>Population genomics of picophytoplankton unveils novel chromosome hypervariability.</title>
        <authorList>
            <consortium name="DOE Joint Genome Institute"/>
            <person name="Blanc-Mathieu R."/>
            <person name="Krasovec M."/>
            <person name="Hebrard M."/>
            <person name="Yau S."/>
            <person name="Desgranges E."/>
            <person name="Martin J."/>
            <person name="Schackwitz W."/>
            <person name="Kuo A."/>
            <person name="Salin G."/>
            <person name="Donnadieu C."/>
            <person name="Desdevises Y."/>
            <person name="Sanchez-Ferandin S."/>
            <person name="Moreau H."/>
            <person name="Rivals E."/>
            <person name="Grigoriev I.V."/>
            <person name="Grimsley N."/>
            <person name="Eyre-Walker A."/>
            <person name="Piganeau G."/>
        </authorList>
    </citation>
    <scope>NUCLEOTIDE SEQUENCE [LARGE SCALE GENOMIC DNA]</scope>
    <source>
        <strain evidence="3">RCC 1115</strain>
    </source>
</reference>
<evidence type="ECO:0000256" key="1">
    <source>
        <dbReference type="SAM" id="Coils"/>
    </source>
</evidence>
<feature type="coiled-coil region" evidence="1">
    <location>
        <begin position="323"/>
        <end position="352"/>
    </location>
</feature>
<gene>
    <name evidence="3" type="ORF">BE221DRAFT_79407</name>
</gene>
<feature type="region of interest" description="Disordered" evidence="2">
    <location>
        <begin position="1"/>
        <end position="20"/>
    </location>
</feature>
<accession>A0A1Y5I2N1</accession>
<evidence type="ECO:0000313" key="3">
    <source>
        <dbReference type="EMBL" id="OUS43759.1"/>
    </source>
</evidence>
<sequence length="513" mass="57397">MRERREGESPSTSGSLVRDLREENALLAEALRSAEDALARAARGEGETVDLDDGNVGREIKIASLRKNLEYEQSRCARLREDVEEQRGKLERYRALEDVMGRENEALRRDLRSAKEERDKATRRAEASEVMAAHAKNEIAAIEGGRVADSELSKENVELKRELAIANSAKSTAEEHLKLTLAHLRAARDENVRLTSELLKKTEESVNMQARCDELEQLIEGSTLRESTQSKELTIAVQERNDAINRGKIFEKDVKRLNGEVERLVGKLGDAERAALREKEEIRAECAERVQEYAMQISKHTASARDAAIEAQKQGNLAHNVHMAKQELEYELHEERRQRMALQRQLECMEAAKQTIADFAADAEATVLRSIEAQREASMEVQRLRMEKHDLKDVASPKSTSPKSASQTEPWRAQLGAALELHRTIRGSPVTPTTQSRASWSRVTDLTGGAAFSRVPRPVPSSAQRLEEIQSEIAIIKQRQTPGKPTSLESKFNLQNGPRVTTVNEDVLAGPVA</sequence>
<feature type="coiled-coil region" evidence="1">
    <location>
        <begin position="156"/>
        <end position="218"/>
    </location>
</feature>
<dbReference type="AlphaFoldDB" id="A0A1Y5I2N1"/>
<name>A0A1Y5I2N1_OSTTA</name>
<proteinExistence type="predicted"/>